<evidence type="ECO:0000313" key="3">
    <source>
        <dbReference type="EMBL" id="RZS56596.1"/>
    </source>
</evidence>
<evidence type="ECO:0000256" key="1">
    <source>
        <dbReference type="SAM" id="MobiDB-lite"/>
    </source>
</evidence>
<dbReference type="RefSeq" id="WP_130481050.1">
    <property type="nucleotide sequence ID" value="NZ_SGWV01000008.1"/>
</dbReference>
<protein>
    <submittedName>
        <fullName evidence="3">AAA15 family ATPase/GTPase</fullName>
    </submittedName>
</protein>
<name>A0A4Q7LPH0_9BURK</name>
<evidence type="ECO:0000313" key="4">
    <source>
        <dbReference type="Proteomes" id="UP000293433"/>
    </source>
</evidence>
<dbReference type="InterPro" id="IPR003959">
    <property type="entry name" value="ATPase_AAA_core"/>
</dbReference>
<dbReference type="SUPFAM" id="SSF52540">
    <property type="entry name" value="P-loop containing nucleoside triphosphate hydrolases"/>
    <property type="match status" value="1"/>
</dbReference>
<dbReference type="OrthoDB" id="3322489at2"/>
<dbReference type="PANTHER" id="PTHR43581:SF2">
    <property type="entry name" value="EXCINUCLEASE ATPASE SUBUNIT"/>
    <property type="match status" value="1"/>
</dbReference>
<dbReference type="InterPro" id="IPR027417">
    <property type="entry name" value="P-loop_NTPase"/>
</dbReference>
<dbReference type="PANTHER" id="PTHR43581">
    <property type="entry name" value="ATP/GTP PHOSPHATASE"/>
    <property type="match status" value="1"/>
</dbReference>
<sequence>MKLNLSDEIASLESIRGKYAKVFPGYITHIRFPRFKNIADGTRIDFSFPVTALVGSNGSGKTSVLNALYGAPAGRSTGQYWFSTKVDPIEEGEGSPSRFIYGYRNAAFNGIVETRKARVRKTRNGLPDPNYWEPTKESPGDGMVEPELKPNKSYGGRSKDRWNPVSRKVLYINFRKELSAFDKYFYFGKEPVPHAPPPKGARVSPLRISSKMDQVRHDAELLARVIESGNTAYKYRNRKVATENRLLNQEELEIASFVLGRQYEEARWIRHRLFKGDGGLSVVFKTKHGRYSEAFAGSGEVAVTSCVVQILGAQRGTLVLLDEPEVSLHPGAQERLLAFLSKMARTKQLQVVFSTHSPHLIAALPDDAIKAFHQLDDGRFVVLDASHPYAAFRRLGVVDGGEVRVLVEDQLAKSVVKQALMLFSDQAQAAIFKVEYMTGGAEAILKYQVPVLMSAPGHTLILLDGDKKRLDEFVDPDTIAAADDGSLGARILEAVGVEPAFTVDGGVAGGNAVQRAAAQRRYLAWLRQNVHFIPTLCPEALVLIAAGKIDAAATTAQHHKDRLRSLTVELYGQDATNQRTDMHGEELLARNRAGSAELAQLAQILVAHLPKAMARHRQSDQP</sequence>
<evidence type="ECO:0000259" key="2">
    <source>
        <dbReference type="Pfam" id="PF13304"/>
    </source>
</evidence>
<dbReference type="EMBL" id="SGWV01000008">
    <property type="protein sequence ID" value="RZS56596.1"/>
    <property type="molecule type" value="Genomic_DNA"/>
</dbReference>
<accession>A0A4Q7LPH0</accession>
<feature type="region of interest" description="Disordered" evidence="1">
    <location>
        <begin position="123"/>
        <end position="159"/>
    </location>
</feature>
<gene>
    <name evidence="3" type="ORF">EV685_1145</name>
</gene>
<keyword evidence="4" id="KW-1185">Reference proteome</keyword>
<reference evidence="3 4" key="1">
    <citation type="submission" date="2019-02" db="EMBL/GenBank/DDBJ databases">
        <title>Genomic Encyclopedia of Type Strains, Phase IV (KMG-IV): sequencing the most valuable type-strain genomes for metagenomic binning, comparative biology and taxonomic classification.</title>
        <authorList>
            <person name="Goeker M."/>
        </authorList>
    </citation>
    <scope>NUCLEOTIDE SEQUENCE [LARGE SCALE GENOMIC DNA]</scope>
    <source>
        <strain evidence="3 4">DSM 10617</strain>
    </source>
</reference>
<comment type="caution">
    <text evidence="3">The sequence shown here is derived from an EMBL/GenBank/DDBJ whole genome shotgun (WGS) entry which is preliminary data.</text>
</comment>
<organism evidence="3 4">
    <name type="scientific">Sphaerotilus mobilis</name>
    <dbReference type="NCBI Taxonomy" id="47994"/>
    <lineage>
        <taxon>Bacteria</taxon>
        <taxon>Pseudomonadati</taxon>
        <taxon>Pseudomonadota</taxon>
        <taxon>Betaproteobacteria</taxon>
        <taxon>Burkholderiales</taxon>
        <taxon>Sphaerotilaceae</taxon>
        <taxon>Sphaerotilus</taxon>
    </lineage>
</organism>
<feature type="domain" description="ATPase AAA-type core" evidence="2">
    <location>
        <begin position="50"/>
        <end position="362"/>
    </location>
</feature>
<dbReference type="AlphaFoldDB" id="A0A4Q7LPH0"/>
<dbReference type="CDD" id="cd00267">
    <property type="entry name" value="ABC_ATPase"/>
    <property type="match status" value="1"/>
</dbReference>
<proteinExistence type="predicted"/>
<dbReference type="InterPro" id="IPR051396">
    <property type="entry name" value="Bact_Antivir_Def_Nuclease"/>
</dbReference>
<dbReference type="GO" id="GO:0016887">
    <property type="term" value="F:ATP hydrolysis activity"/>
    <property type="evidence" value="ECO:0007669"/>
    <property type="project" value="InterPro"/>
</dbReference>
<dbReference type="Proteomes" id="UP000293433">
    <property type="component" value="Unassembled WGS sequence"/>
</dbReference>
<dbReference type="GO" id="GO:0005524">
    <property type="term" value="F:ATP binding"/>
    <property type="evidence" value="ECO:0007669"/>
    <property type="project" value="InterPro"/>
</dbReference>
<dbReference type="Gene3D" id="3.40.50.300">
    <property type="entry name" value="P-loop containing nucleotide triphosphate hydrolases"/>
    <property type="match status" value="2"/>
</dbReference>
<dbReference type="Pfam" id="PF13304">
    <property type="entry name" value="AAA_21"/>
    <property type="match status" value="1"/>
</dbReference>